<evidence type="ECO:0000313" key="2">
    <source>
        <dbReference type="EMBL" id="RVT92211.1"/>
    </source>
</evidence>
<evidence type="ECO:0000313" key="3">
    <source>
        <dbReference type="Proteomes" id="UP000282957"/>
    </source>
</evidence>
<proteinExistence type="predicted"/>
<protein>
    <submittedName>
        <fullName evidence="2">Uncharacterized protein</fullName>
    </submittedName>
</protein>
<dbReference type="InterPro" id="IPR029044">
    <property type="entry name" value="Nucleotide-diphossugar_trans"/>
</dbReference>
<dbReference type="GO" id="GO:0016020">
    <property type="term" value="C:membrane"/>
    <property type="evidence" value="ECO:0007669"/>
    <property type="project" value="GOC"/>
</dbReference>
<dbReference type="InterPro" id="IPR011990">
    <property type="entry name" value="TPR-like_helical_dom_sf"/>
</dbReference>
<dbReference type="InterPro" id="IPR007577">
    <property type="entry name" value="GlycoTrfase_DXD_sugar-bd_CS"/>
</dbReference>
<dbReference type="GO" id="GO:0051999">
    <property type="term" value="P:mannosyl-inositol phosphorylceramide biosynthetic process"/>
    <property type="evidence" value="ECO:0007669"/>
    <property type="project" value="TreeGrafter"/>
</dbReference>
<name>A0A437M3C6_9PROT</name>
<dbReference type="SUPFAM" id="SSF48452">
    <property type="entry name" value="TPR-like"/>
    <property type="match status" value="1"/>
</dbReference>
<dbReference type="GO" id="GO:0000030">
    <property type="term" value="F:mannosyltransferase activity"/>
    <property type="evidence" value="ECO:0007669"/>
    <property type="project" value="TreeGrafter"/>
</dbReference>
<dbReference type="PANTHER" id="PTHR32385">
    <property type="entry name" value="MANNOSYL PHOSPHORYLINOSITOL CERAMIDE SYNTHASE"/>
    <property type="match status" value="1"/>
</dbReference>
<dbReference type="Gene3D" id="1.25.40.10">
    <property type="entry name" value="Tetratricopeptide repeat domain"/>
    <property type="match status" value="1"/>
</dbReference>
<organism evidence="2 3">
    <name type="scientific">Rhodovarius crocodyli</name>
    <dbReference type="NCBI Taxonomy" id="1979269"/>
    <lineage>
        <taxon>Bacteria</taxon>
        <taxon>Pseudomonadati</taxon>
        <taxon>Pseudomonadota</taxon>
        <taxon>Alphaproteobacteria</taxon>
        <taxon>Acetobacterales</taxon>
        <taxon>Roseomonadaceae</taxon>
        <taxon>Rhodovarius</taxon>
    </lineage>
</organism>
<sequence length="563" mass="61617">MQEFVGSGEFAARFEEIARAYNLPREAPRPVVPAEPLFQLAQRSEDTATIATLCETVLALDPSHRHARFLLAHARERMWRPDLALAGYDAALALAPDDTDALFRQAMLLGRLGCHAARLAPLRRLVSLNPAHPQNWFELGHAWLQLEMPGPAMAALSQLGVVRDPYWLSVIEQARRARDDARRQALVLLRGRAPQEAAQDAPQLARLLVRLGRGRAGRALLRTEAPDTEALHALHLLEGDLPGALAVLRQALPARPGLLQSLVQFCLLAGDFRAAHTLLAGMRPQPPNAPALRAAIATGCPELRPAITHEVAQGIAGAAPDTLSCQAWLTLELAEGRLAPQQPDRLPALAPPSPQDIPFRVFQYWNSPAVPPDVAACIASWRQVGGAEHVLFDDAAAEAFLRAEYGAEHARAFLRCYHPAMRSDFIRIAWLHRHGGIYTDADERCLAPLWGEYQSWKHAAVVLVPDVTVPSYLHNWFIAARPGTALLQAALQDMMAVLGSGPPGGRPDIWQTTGPGLITRAFVAARGKQPVVLLDIDRYRRICGNETALAYKATAEGNWRLAR</sequence>
<gene>
    <name evidence="2" type="ORF">EOD42_18520</name>
</gene>
<dbReference type="EMBL" id="SACL01000007">
    <property type="protein sequence ID" value="RVT92211.1"/>
    <property type="molecule type" value="Genomic_DNA"/>
</dbReference>
<dbReference type="Pfam" id="PF14559">
    <property type="entry name" value="TPR_19"/>
    <property type="match status" value="1"/>
</dbReference>
<dbReference type="Pfam" id="PF04488">
    <property type="entry name" value="Gly_transf_sug"/>
    <property type="match status" value="1"/>
</dbReference>
<evidence type="ECO:0000256" key="1">
    <source>
        <dbReference type="ARBA" id="ARBA00022679"/>
    </source>
</evidence>
<dbReference type="SUPFAM" id="SSF53448">
    <property type="entry name" value="Nucleotide-diphospho-sugar transferases"/>
    <property type="match status" value="1"/>
</dbReference>
<keyword evidence="1" id="KW-0808">Transferase</keyword>
<keyword evidence="3" id="KW-1185">Reference proteome</keyword>
<dbReference type="PANTHER" id="PTHR32385:SF15">
    <property type="entry name" value="INOSITOL PHOSPHOCERAMIDE MANNOSYLTRANSFERASE 1"/>
    <property type="match status" value="1"/>
</dbReference>
<comment type="caution">
    <text evidence="2">The sequence shown here is derived from an EMBL/GenBank/DDBJ whole genome shotgun (WGS) entry which is preliminary data.</text>
</comment>
<accession>A0A437M3C6</accession>
<reference evidence="2 3" key="1">
    <citation type="submission" date="2019-01" db="EMBL/GenBank/DDBJ databases">
        <authorList>
            <person name="Chen W.-M."/>
        </authorList>
    </citation>
    <scope>NUCLEOTIDE SEQUENCE [LARGE SCALE GENOMIC DNA]</scope>
    <source>
        <strain evidence="2 3">CCP-6</strain>
    </source>
</reference>
<dbReference type="AlphaFoldDB" id="A0A437M3C6"/>
<dbReference type="Gene3D" id="3.90.550.20">
    <property type="match status" value="1"/>
</dbReference>
<dbReference type="Proteomes" id="UP000282957">
    <property type="component" value="Unassembled WGS sequence"/>
</dbReference>
<dbReference type="InterPro" id="IPR051706">
    <property type="entry name" value="Glycosyltransferase_domain"/>
</dbReference>